<accession>A0A516H5X4</accession>
<dbReference type="Proteomes" id="UP000317496">
    <property type="component" value="Chromosome"/>
</dbReference>
<dbReference type="EMBL" id="CP041636">
    <property type="protein sequence ID" value="QDO99194.1"/>
    <property type="molecule type" value="Genomic_DNA"/>
</dbReference>
<evidence type="ECO:0000313" key="2">
    <source>
        <dbReference type="Proteomes" id="UP000317496"/>
    </source>
</evidence>
<evidence type="ECO:0000313" key="1">
    <source>
        <dbReference type="EMBL" id="QDO99194.1"/>
    </source>
</evidence>
<gene>
    <name evidence="1" type="ORF">FNB15_18785</name>
</gene>
<sequence length="120" mass="12873">MLGAISGFNPLAMLGGMAASKAIDAIGGIFAPDAPPAQTGKLQQLTLDKDQQQQFLDTTKIEDASKMRLAWFDEQPVAQNAADMDAQQRSQLEETLRKKTEDHVRAMTGKTSGGLVNLVA</sequence>
<organism evidence="1 2">
    <name type="scientific">Ferrovibrio terrae</name>
    <dbReference type="NCBI Taxonomy" id="2594003"/>
    <lineage>
        <taxon>Bacteria</taxon>
        <taxon>Pseudomonadati</taxon>
        <taxon>Pseudomonadota</taxon>
        <taxon>Alphaproteobacteria</taxon>
        <taxon>Rhodospirillales</taxon>
        <taxon>Rhodospirillaceae</taxon>
        <taxon>Ferrovibrio</taxon>
    </lineage>
</organism>
<dbReference type="KEGG" id="fer:FNB15_18785"/>
<keyword evidence="2" id="KW-1185">Reference proteome</keyword>
<protein>
    <submittedName>
        <fullName evidence="1">Uncharacterized protein</fullName>
    </submittedName>
</protein>
<proteinExistence type="predicted"/>
<reference evidence="1 2" key="1">
    <citation type="submission" date="2019-07" db="EMBL/GenBank/DDBJ databases">
        <title>Genome sequencing for Ferrovibrio sp. K5.</title>
        <authorList>
            <person name="Park S.-J."/>
        </authorList>
    </citation>
    <scope>NUCLEOTIDE SEQUENCE [LARGE SCALE GENOMIC DNA]</scope>
    <source>
        <strain evidence="1 2">K5</strain>
    </source>
</reference>
<dbReference type="AlphaFoldDB" id="A0A516H5X4"/>
<dbReference type="RefSeq" id="WP_144258190.1">
    <property type="nucleotide sequence ID" value="NZ_CP041636.1"/>
</dbReference>
<name>A0A516H5X4_9PROT</name>